<evidence type="ECO:0000256" key="6">
    <source>
        <dbReference type="ARBA" id="ARBA00022741"/>
    </source>
</evidence>
<dbReference type="Gene3D" id="1.10.510.10">
    <property type="entry name" value="Transferase(Phosphotransferase) domain 1"/>
    <property type="match status" value="1"/>
</dbReference>
<evidence type="ECO:0000256" key="1">
    <source>
        <dbReference type="ARBA" id="ARBA00004479"/>
    </source>
</evidence>
<keyword evidence="3" id="KW-0808">Transferase</keyword>
<dbReference type="SMART" id="SM00220">
    <property type="entry name" value="S_TKc"/>
    <property type="match status" value="1"/>
</dbReference>
<dbReference type="PANTHER" id="PTHR34590:SF15">
    <property type="entry name" value="PROTEIN KINASE DOMAIN-CONTAINING PROTEIN"/>
    <property type="match status" value="1"/>
</dbReference>
<name>A0A1J0F5W5_FRAAN</name>
<dbReference type="PROSITE" id="PS00107">
    <property type="entry name" value="PROTEIN_KINASE_ATP"/>
    <property type="match status" value="1"/>
</dbReference>
<keyword evidence="11" id="KW-0325">Glycoprotein</keyword>
<evidence type="ECO:0000256" key="7">
    <source>
        <dbReference type="ARBA" id="ARBA00022777"/>
    </source>
</evidence>
<dbReference type="InterPro" id="IPR024788">
    <property type="entry name" value="Malectin-like_Carb-bd_dom"/>
</dbReference>
<dbReference type="InterPro" id="IPR008271">
    <property type="entry name" value="Ser/Thr_kinase_AS"/>
</dbReference>
<keyword evidence="8 12" id="KW-0067">ATP-binding</keyword>
<evidence type="ECO:0000256" key="8">
    <source>
        <dbReference type="ARBA" id="ARBA00022840"/>
    </source>
</evidence>
<comment type="subcellular location">
    <subcellularLocation>
        <location evidence="1">Membrane</location>
        <topology evidence="1">Single-pass type I membrane protein</topology>
    </subcellularLocation>
</comment>
<keyword evidence="4 13" id="KW-0812">Transmembrane</keyword>
<feature type="transmembrane region" description="Helical" evidence="13">
    <location>
        <begin position="434"/>
        <end position="456"/>
    </location>
</feature>
<dbReference type="InterPro" id="IPR000719">
    <property type="entry name" value="Prot_kinase_dom"/>
</dbReference>
<sequence length="827" mass="92049">MEPILIPLHLSLFLHILTLLEAGVLSPPIYTPVDDITLDYGNLGQHSNNYDSRIWSGDINSTFSPIQDGESNMTSQSRKAPPSVSQFASQVPYTTARLSYSEFTYNIPLSPGKKFVRLHFNPASYPDFQSSNSLFSVTASDYILLKDFRAYNTADDATPLMREFCVNIETEHSLNITFTPSKDAYVFINGIEIVSMPTNLYTTSVRSIGSNSPYSVKSRKALDMVYRINVGGKAINTTEDTGVYRKWEAADDMYLDGLSKKYSVLAQNDTIELKFVETPEYSAPKEVYNTGRSMWMNKTVNYNLTWSFPVDSNFSYLVRLHFCEFESDVTKIGERVSVIYIANQTAEQGADIILWSGGNGIPTYRDYMLAMIDPGSQKKINLSISFQALHADLSSEYRDATLSGLEIFKLIDPKGELGSIPDLKMTQHGKSFPVLALVAGLVSSILVFFVVGYMVFRRRWKVEHSGSSNRIMKFKTTPGSSHPCRYFSLAEIKAATKNFSDALIIGAGGFGNVYKGCIDSGATAVAIKRLKPESSQGVHEFETEIEMLSELHHRHLVSLIGYCSDKGEMILVYDYMAHGTLRDHLYHTTNPPLPWEQRLQICIGAARGLQYLHSGVKGTIIHRDVKSTNILLDDKWVAKVSDFGLSKGTTTMSETHISTIVKGSFGYLDPEYYRRQRLTEKSDVYSFGVVLCEVLCARPAVIHTEKTEAHQVNLAEWAKSCHQNGALDQMIDPSLRGKIGAECLNIFADVAISCMHDDGTERPSMNDVVRGLELALELQPSAEENINCTEKIGETETSSSEQSCATNNSIICISATIFSEINNPIGR</sequence>
<dbReference type="SMR" id="A0A1J0F5W5"/>
<evidence type="ECO:0000313" key="16">
    <source>
        <dbReference type="EMBL" id="APC23827.1"/>
    </source>
</evidence>
<dbReference type="PROSITE" id="PS00108">
    <property type="entry name" value="PROTEIN_KINASE_ST"/>
    <property type="match status" value="1"/>
</dbReference>
<reference evidence="16" key="1">
    <citation type="submission" date="2016-06" db="EMBL/GenBank/DDBJ databases">
        <title>Cloning and characterization of the FERONIA gene from Fragaria x ananassa.</title>
        <authorList>
            <person name="Jia M.R."/>
            <person name="Li B.B."/>
            <person name="Jia W.S."/>
        </authorList>
    </citation>
    <scope>NUCLEOTIDE SEQUENCE</scope>
</reference>
<dbReference type="CDD" id="cd14066">
    <property type="entry name" value="STKc_IRAK"/>
    <property type="match status" value="1"/>
</dbReference>
<dbReference type="Gene3D" id="3.30.200.20">
    <property type="entry name" value="Phosphorylase Kinase, domain 1"/>
    <property type="match status" value="1"/>
</dbReference>
<dbReference type="InterPro" id="IPR045272">
    <property type="entry name" value="ANXUR1/2-like"/>
</dbReference>
<dbReference type="EMBL" id="KX374342">
    <property type="protein sequence ID" value="APC23827.1"/>
    <property type="molecule type" value="mRNA"/>
</dbReference>
<organism evidence="16">
    <name type="scientific">Fragaria ananassa</name>
    <name type="common">Strawberry</name>
    <name type="synonym">Fragaria chiloensis x Fragaria virginiana</name>
    <dbReference type="NCBI Taxonomy" id="3747"/>
    <lineage>
        <taxon>Eukaryota</taxon>
        <taxon>Viridiplantae</taxon>
        <taxon>Streptophyta</taxon>
        <taxon>Embryophyta</taxon>
        <taxon>Tracheophyta</taxon>
        <taxon>Spermatophyta</taxon>
        <taxon>Magnoliopsida</taxon>
        <taxon>eudicotyledons</taxon>
        <taxon>Gunneridae</taxon>
        <taxon>Pentapetalae</taxon>
        <taxon>rosids</taxon>
        <taxon>fabids</taxon>
        <taxon>Rosales</taxon>
        <taxon>Rosaceae</taxon>
        <taxon>Rosoideae</taxon>
        <taxon>Potentilleae</taxon>
        <taxon>Fragariinae</taxon>
        <taxon>Fragaria</taxon>
    </lineage>
</organism>
<dbReference type="Pfam" id="PF12819">
    <property type="entry name" value="Malectin_like"/>
    <property type="match status" value="1"/>
</dbReference>
<evidence type="ECO:0000256" key="10">
    <source>
        <dbReference type="ARBA" id="ARBA00023136"/>
    </source>
</evidence>
<protein>
    <submittedName>
        <fullName evidence="16">MRLK54</fullName>
    </submittedName>
</protein>
<dbReference type="InterPro" id="IPR001245">
    <property type="entry name" value="Ser-Thr/Tyr_kinase_cat_dom"/>
</dbReference>
<dbReference type="Pfam" id="PF07714">
    <property type="entry name" value="PK_Tyr_Ser-Thr"/>
    <property type="match status" value="1"/>
</dbReference>
<feature type="binding site" evidence="12">
    <location>
        <position position="528"/>
    </location>
    <ligand>
        <name>ATP</name>
        <dbReference type="ChEBI" id="CHEBI:30616"/>
    </ligand>
</feature>
<evidence type="ECO:0000256" key="9">
    <source>
        <dbReference type="ARBA" id="ARBA00022989"/>
    </source>
</evidence>
<keyword evidence="9 13" id="KW-1133">Transmembrane helix</keyword>
<dbReference type="PROSITE" id="PS50011">
    <property type="entry name" value="PROTEIN_KINASE_DOM"/>
    <property type="match status" value="1"/>
</dbReference>
<feature type="signal peptide" evidence="14">
    <location>
        <begin position="1"/>
        <end position="22"/>
    </location>
</feature>
<dbReference type="InterPro" id="IPR011009">
    <property type="entry name" value="Kinase-like_dom_sf"/>
</dbReference>
<dbReference type="Gene3D" id="2.60.120.430">
    <property type="entry name" value="Galactose-binding lectin"/>
    <property type="match status" value="2"/>
</dbReference>
<keyword evidence="10 13" id="KW-0472">Membrane</keyword>
<accession>A0A1J0F5W5</accession>
<dbReference type="GO" id="GO:0016020">
    <property type="term" value="C:membrane"/>
    <property type="evidence" value="ECO:0007669"/>
    <property type="project" value="UniProtKB-SubCell"/>
</dbReference>
<dbReference type="GO" id="GO:0004714">
    <property type="term" value="F:transmembrane receptor protein tyrosine kinase activity"/>
    <property type="evidence" value="ECO:0007669"/>
    <property type="project" value="InterPro"/>
</dbReference>
<evidence type="ECO:0000256" key="4">
    <source>
        <dbReference type="ARBA" id="ARBA00022692"/>
    </source>
</evidence>
<dbReference type="FunFam" id="1.10.510.10:FF:000252">
    <property type="entry name" value="Receptor-like protein kinase FERONIA"/>
    <property type="match status" value="1"/>
</dbReference>
<keyword evidence="2" id="KW-0723">Serine/threonine-protein kinase</keyword>
<proteinExistence type="evidence at transcript level"/>
<evidence type="ECO:0000256" key="12">
    <source>
        <dbReference type="PROSITE-ProRule" id="PRU10141"/>
    </source>
</evidence>
<dbReference type="FunFam" id="3.30.200.20:FF:000039">
    <property type="entry name" value="receptor-like protein kinase FERONIA"/>
    <property type="match status" value="1"/>
</dbReference>
<dbReference type="PANTHER" id="PTHR34590">
    <property type="entry name" value="OS03G0124300 PROTEIN-RELATED"/>
    <property type="match status" value="1"/>
</dbReference>
<evidence type="ECO:0000256" key="3">
    <source>
        <dbReference type="ARBA" id="ARBA00022679"/>
    </source>
</evidence>
<dbReference type="InterPro" id="IPR017441">
    <property type="entry name" value="Protein_kinase_ATP_BS"/>
</dbReference>
<keyword evidence="5 14" id="KW-0732">Signal</keyword>
<evidence type="ECO:0000256" key="14">
    <source>
        <dbReference type="SAM" id="SignalP"/>
    </source>
</evidence>
<dbReference type="GO" id="GO:0005524">
    <property type="term" value="F:ATP binding"/>
    <property type="evidence" value="ECO:0007669"/>
    <property type="project" value="UniProtKB-UniRule"/>
</dbReference>
<dbReference type="GO" id="GO:0004674">
    <property type="term" value="F:protein serine/threonine kinase activity"/>
    <property type="evidence" value="ECO:0007669"/>
    <property type="project" value="UniProtKB-KW"/>
</dbReference>
<dbReference type="FunFam" id="2.60.120.430:FF:000007">
    <property type="entry name" value="FERONIA receptor-like kinase"/>
    <property type="match status" value="1"/>
</dbReference>
<evidence type="ECO:0000256" key="11">
    <source>
        <dbReference type="ARBA" id="ARBA00023180"/>
    </source>
</evidence>
<keyword evidence="7" id="KW-0418">Kinase</keyword>
<evidence type="ECO:0000256" key="13">
    <source>
        <dbReference type="SAM" id="Phobius"/>
    </source>
</evidence>
<dbReference type="SUPFAM" id="SSF56112">
    <property type="entry name" value="Protein kinase-like (PK-like)"/>
    <property type="match status" value="1"/>
</dbReference>
<keyword evidence="6 12" id="KW-0547">Nucleotide-binding</keyword>
<evidence type="ECO:0000256" key="5">
    <source>
        <dbReference type="ARBA" id="ARBA00022729"/>
    </source>
</evidence>
<feature type="domain" description="Protein kinase" evidence="15">
    <location>
        <begin position="499"/>
        <end position="776"/>
    </location>
</feature>
<dbReference type="AlphaFoldDB" id="A0A1J0F5W5"/>
<dbReference type="FunFam" id="2.60.120.430:FF:000003">
    <property type="entry name" value="FERONIA receptor-like kinase"/>
    <property type="match status" value="1"/>
</dbReference>
<dbReference type="GO" id="GO:0010038">
    <property type="term" value="P:response to metal ion"/>
    <property type="evidence" value="ECO:0007669"/>
    <property type="project" value="UniProtKB-ARBA"/>
</dbReference>
<evidence type="ECO:0000256" key="2">
    <source>
        <dbReference type="ARBA" id="ARBA00022527"/>
    </source>
</evidence>
<feature type="chain" id="PRO_5009611452" evidence="14">
    <location>
        <begin position="23"/>
        <end position="827"/>
    </location>
</feature>
<evidence type="ECO:0000259" key="15">
    <source>
        <dbReference type="PROSITE" id="PS50011"/>
    </source>
</evidence>